<keyword evidence="18" id="KW-0131">Cell cycle</keyword>
<dbReference type="GO" id="GO:0051301">
    <property type="term" value="P:cell division"/>
    <property type="evidence" value="ECO:0007669"/>
    <property type="project" value="UniProtKB-KW"/>
</dbReference>
<dbReference type="AlphaFoldDB" id="A0A3R6CW82"/>
<dbReference type="GO" id="GO:0015648">
    <property type="term" value="F:lipid-linked peptidoglycan transporter activity"/>
    <property type="evidence" value="ECO:0007669"/>
    <property type="project" value="TreeGrafter"/>
</dbReference>
<evidence type="ECO:0000256" key="11">
    <source>
        <dbReference type="ARBA" id="ARBA00038053"/>
    </source>
</evidence>
<keyword evidence="7 17" id="KW-1133">Transmembrane helix</keyword>
<evidence type="ECO:0000256" key="7">
    <source>
        <dbReference type="ARBA" id="ARBA00022989"/>
    </source>
</evidence>
<keyword evidence="2" id="KW-0328">Glycosyltransferase</keyword>
<feature type="transmembrane region" description="Helical" evidence="17">
    <location>
        <begin position="319"/>
        <end position="340"/>
    </location>
</feature>
<dbReference type="GO" id="GO:0008955">
    <property type="term" value="F:peptidoglycan glycosyltransferase activity"/>
    <property type="evidence" value="ECO:0007669"/>
    <property type="project" value="UniProtKB-EC"/>
</dbReference>
<evidence type="ECO:0000256" key="13">
    <source>
        <dbReference type="ARBA" id="ARBA00041418"/>
    </source>
</evidence>
<protein>
    <recommendedName>
        <fullName evidence="12">Probable peptidoglycan glycosyltransferase FtsW</fullName>
        <ecNumber evidence="14">2.4.99.28</ecNumber>
    </recommendedName>
    <alternativeName>
        <fullName evidence="13">Cell division protein FtsW</fullName>
    </alternativeName>
    <alternativeName>
        <fullName evidence="10">Cell wall polymerase</fullName>
    </alternativeName>
    <alternativeName>
        <fullName evidence="9">Peptidoglycan polymerase</fullName>
    </alternativeName>
</protein>
<dbReference type="InterPro" id="IPR001182">
    <property type="entry name" value="FtsW/RodA"/>
</dbReference>
<feature type="transmembrane region" description="Helical" evidence="17">
    <location>
        <begin position="203"/>
        <end position="223"/>
    </location>
</feature>
<comment type="function">
    <text evidence="16">Peptidoglycan polymerase that is essential for cell division.</text>
</comment>
<accession>A0A3R6CW82</accession>
<keyword evidence="3" id="KW-0808">Transferase</keyword>
<dbReference type="GO" id="GO:0008360">
    <property type="term" value="P:regulation of cell shape"/>
    <property type="evidence" value="ECO:0007669"/>
    <property type="project" value="UniProtKB-KW"/>
</dbReference>
<feature type="transmembrane region" description="Helical" evidence="17">
    <location>
        <begin position="154"/>
        <end position="173"/>
    </location>
</feature>
<dbReference type="PANTHER" id="PTHR30474">
    <property type="entry name" value="CELL CYCLE PROTEIN"/>
    <property type="match status" value="1"/>
</dbReference>
<evidence type="ECO:0000256" key="1">
    <source>
        <dbReference type="ARBA" id="ARBA00004141"/>
    </source>
</evidence>
<evidence type="ECO:0000256" key="6">
    <source>
        <dbReference type="ARBA" id="ARBA00022984"/>
    </source>
</evidence>
<evidence type="ECO:0000256" key="17">
    <source>
        <dbReference type="SAM" id="Phobius"/>
    </source>
</evidence>
<dbReference type="GO" id="GO:0032153">
    <property type="term" value="C:cell division site"/>
    <property type="evidence" value="ECO:0007669"/>
    <property type="project" value="TreeGrafter"/>
</dbReference>
<feature type="transmembrane region" description="Helical" evidence="17">
    <location>
        <begin position="352"/>
        <end position="374"/>
    </location>
</feature>
<feature type="transmembrane region" description="Helical" evidence="17">
    <location>
        <begin position="286"/>
        <end position="307"/>
    </location>
</feature>
<comment type="subcellular location">
    <subcellularLocation>
        <location evidence="1">Membrane</location>
        <topology evidence="1">Multi-pass membrane protein</topology>
    </subcellularLocation>
</comment>
<dbReference type="PANTHER" id="PTHR30474:SF2">
    <property type="entry name" value="PEPTIDOGLYCAN GLYCOSYLTRANSFERASE FTSW-RELATED"/>
    <property type="match status" value="1"/>
</dbReference>
<evidence type="ECO:0000256" key="8">
    <source>
        <dbReference type="ARBA" id="ARBA00023136"/>
    </source>
</evidence>
<evidence type="ECO:0000313" key="19">
    <source>
        <dbReference type="Proteomes" id="UP000283295"/>
    </source>
</evidence>
<evidence type="ECO:0000256" key="12">
    <source>
        <dbReference type="ARBA" id="ARBA00041185"/>
    </source>
</evidence>
<evidence type="ECO:0000256" key="3">
    <source>
        <dbReference type="ARBA" id="ARBA00022679"/>
    </source>
</evidence>
<dbReference type="GO" id="GO:0009252">
    <property type="term" value="P:peptidoglycan biosynthetic process"/>
    <property type="evidence" value="ECO:0007669"/>
    <property type="project" value="UniProtKB-KW"/>
</dbReference>
<feature type="transmembrane region" description="Helical" evidence="17">
    <location>
        <begin position="179"/>
        <end position="196"/>
    </location>
</feature>
<dbReference type="Pfam" id="PF01098">
    <property type="entry name" value="FTSW_RODA_SPOVE"/>
    <property type="match status" value="1"/>
</dbReference>
<evidence type="ECO:0000256" key="10">
    <source>
        <dbReference type="ARBA" id="ARBA00033270"/>
    </source>
</evidence>
<evidence type="ECO:0000256" key="4">
    <source>
        <dbReference type="ARBA" id="ARBA00022692"/>
    </source>
</evidence>
<evidence type="ECO:0000256" key="2">
    <source>
        <dbReference type="ARBA" id="ARBA00022676"/>
    </source>
</evidence>
<dbReference type="Proteomes" id="UP000283295">
    <property type="component" value="Unassembled WGS sequence"/>
</dbReference>
<keyword evidence="4 17" id="KW-0812">Transmembrane</keyword>
<evidence type="ECO:0000256" key="16">
    <source>
        <dbReference type="ARBA" id="ARBA00049966"/>
    </source>
</evidence>
<evidence type="ECO:0000313" key="18">
    <source>
        <dbReference type="EMBL" id="RGS44090.1"/>
    </source>
</evidence>
<keyword evidence="18" id="KW-0132">Cell division</keyword>
<dbReference type="OrthoDB" id="9812661at2"/>
<evidence type="ECO:0000256" key="5">
    <source>
        <dbReference type="ARBA" id="ARBA00022960"/>
    </source>
</evidence>
<keyword evidence="6" id="KW-0573">Peptidoglycan synthesis</keyword>
<dbReference type="EC" id="2.4.99.28" evidence="14"/>
<keyword evidence="5" id="KW-0133">Cell shape</keyword>
<sequence>MRGEPVVSEDRLTKARKHGRRSWDGYVDLPMLICLSAILIFGLVMIYSTSSYRAMDLYGDDIYFFKRQMVYMLTAVLLMCGVSGMDHTFFFRYSKLILISSLLLQILVLVIGTASHGSSRWIYIGPIGFQPSEYAKLAITVYTAAQAAVKSRDLCRAGCLIKVMVFPVITIILIGVENLSTAIICFGIMFVILFVASPGIKHFVVIGICGIVGCVLFILFAGYRADRVRIWLDPEQYADGYQTVQSLYAVGSGGLFGVGYGKSVQKMGFIPESHNDMIFSVVCEELGMVGAIALIVLFIVFLYRLALIAMNADDRFGSLVSCGVMTHVAVQLLINMGVVTNTIPPTGVPMPFISYGGSSIIFILIEIGIVMSVARGRTVGTDVRDFP</sequence>
<feature type="transmembrane region" description="Helical" evidence="17">
    <location>
        <begin position="69"/>
        <end position="90"/>
    </location>
</feature>
<reference evidence="18 19" key="1">
    <citation type="submission" date="2018-08" db="EMBL/GenBank/DDBJ databases">
        <title>A genome reference for cultivated species of the human gut microbiota.</title>
        <authorList>
            <person name="Zou Y."/>
            <person name="Xue W."/>
            <person name="Luo G."/>
        </authorList>
    </citation>
    <scope>NUCLEOTIDE SEQUENCE [LARGE SCALE GENOMIC DNA]</scope>
    <source>
        <strain evidence="18 19">AF22-21</strain>
    </source>
</reference>
<evidence type="ECO:0000256" key="9">
    <source>
        <dbReference type="ARBA" id="ARBA00032370"/>
    </source>
</evidence>
<keyword evidence="8 17" id="KW-0472">Membrane</keyword>
<gene>
    <name evidence="18" type="ORF">DWX94_01495</name>
</gene>
<evidence type="ECO:0000256" key="14">
    <source>
        <dbReference type="ARBA" id="ARBA00044770"/>
    </source>
</evidence>
<dbReference type="GO" id="GO:0005886">
    <property type="term" value="C:plasma membrane"/>
    <property type="evidence" value="ECO:0007669"/>
    <property type="project" value="TreeGrafter"/>
</dbReference>
<comment type="caution">
    <text evidence="18">The sequence shown here is derived from an EMBL/GenBank/DDBJ whole genome shotgun (WGS) entry which is preliminary data.</text>
</comment>
<feature type="transmembrane region" description="Helical" evidence="17">
    <location>
        <begin position="29"/>
        <end position="48"/>
    </location>
</feature>
<feature type="transmembrane region" description="Helical" evidence="17">
    <location>
        <begin position="96"/>
        <end position="114"/>
    </location>
</feature>
<organism evidence="18 19">
    <name type="scientific">Coprococcus eutactus</name>
    <dbReference type="NCBI Taxonomy" id="33043"/>
    <lineage>
        <taxon>Bacteria</taxon>
        <taxon>Bacillati</taxon>
        <taxon>Bacillota</taxon>
        <taxon>Clostridia</taxon>
        <taxon>Lachnospirales</taxon>
        <taxon>Lachnospiraceae</taxon>
        <taxon>Coprococcus</taxon>
    </lineage>
</organism>
<proteinExistence type="inferred from homology"/>
<name>A0A3R6CW82_9FIRM</name>
<evidence type="ECO:0000256" key="15">
    <source>
        <dbReference type="ARBA" id="ARBA00049902"/>
    </source>
</evidence>
<comment type="similarity">
    <text evidence="11">Belongs to the SEDS family. FtsW subfamily.</text>
</comment>
<dbReference type="EMBL" id="QRVK01000002">
    <property type="protein sequence ID" value="RGS44090.1"/>
    <property type="molecule type" value="Genomic_DNA"/>
</dbReference>
<comment type="catalytic activity">
    <reaction evidence="15">
        <text>[GlcNAc-(1-&gt;4)-Mur2Ac(oyl-L-Ala-gamma-D-Glu-L-Lys-D-Ala-D-Ala)](n)-di-trans,octa-cis-undecaprenyl diphosphate + beta-D-GlcNAc-(1-&gt;4)-Mur2Ac(oyl-L-Ala-gamma-D-Glu-L-Lys-D-Ala-D-Ala)-di-trans,octa-cis-undecaprenyl diphosphate = [GlcNAc-(1-&gt;4)-Mur2Ac(oyl-L-Ala-gamma-D-Glu-L-Lys-D-Ala-D-Ala)](n+1)-di-trans,octa-cis-undecaprenyl diphosphate + di-trans,octa-cis-undecaprenyl diphosphate + H(+)</text>
        <dbReference type="Rhea" id="RHEA:23708"/>
        <dbReference type="Rhea" id="RHEA-COMP:9602"/>
        <dbReference type="Rhea" id="RHEA-COMP:9603"/>
        <dbReference type="ChEBI" id="CHEBI:15378"/>
        <dbReference type="ChEBI" id="CHEBI:58405"/>
        <dbReference type="ChEBI" id="CHEBI:60033"/>
        <dbReference type="ChEBI" id="CHEBI:78435"/>
        <dbReference type="EC" id="2.4.99.28"/>
    </reaction>
</comment>